<sequence>MRVGIEWTGDQPLTILVTENVGLPYDGASKPLHRYTPIEVTVDVREPDLGYSWRVHDLAQDCVNQVGVSYLCTIHPPKRNE</sequence>
<name>A0ABQ2HSB5_9PSEU</name>
<organism evidence="1 2">
    <name type="scientific">Lentzea pudingi</name>
    <dbReference type="NCBI Taxonomy" id="1789439"/>
    <lineage>
        <taxon>Bacteria</taxon>
        <taxon>Bacillati</taxon>
        <taxon>Actinomycetota</taxon>
        <taxon>Actinomycetes</taxon>
        <taxon>Pseudonocardiales</taxon>
        <taxon>Pseudonocardiaceae</taxon>
        <taxon>Lentzea</taxon>
    </lineage>
</organism>
<dbReference type="EMBL" id="BMNC01000003">
    <property type="protein sequence ID" value="GGM90241.1"/>
    <property type="molecule type" value="Genomic_DNA"/>
</dbReference>
<evidence type="ECO:0000313" key="2">
    <source>
        <dbReference type="Proteomes" id="UP000597656"/>
    </source>
</evidence>
<dbReference type="Proteomes" id="UP000597656">
    <property type="component" value="Unassembled WGS sequence"/>
</dbReference>
<proteinExistence type="predicted"/>
<evidence type="ECO:0000313" key="1">
    <source>
        <dbReference type="EMBL" id="GGM90241.1"/>
    </source>
</evidence>
<accession>A0ABQ2HSB5</accession>
<gene>
    <name evidence="1" type="ORF">GCM10011609_28930</name>
</gene>
<protein>
    <submittedName>
        <fullName evidence="1">Uncharacterized protein</fullName>
    </submittedName>
</protein>
<comment type="caution">
    <text evidence="1">The sequence shown here is derived from an EMBL/GenBank/DDBJ whole genome shotgun (WGS) entry which is preliminary data.</text>
</comment>
<reference evidence="2" key="1">
    <citation type="journal article" date="2019" name="Int. J. Syst. Evol. Microbiol.">
        <title>The Global Catalogue of Microorganisms (GCM) 10K type strain sequencing project: providing services to taxonomists for standard genome sequencing and annotation.</title>
        <authorList>
            <consortium name="The Broad Institute Genomics Platform"/>
            <consortium name="The Broad Institute Genome Sequencing Center for Infectious Disease"/>
            <person name="Wu L."/>
            <person name="Ma J."/>
        </authorList>
    </citation>
    <scope>NUCLEOTIDE SEQUENCE [LARGE SCALE GENOMIC DNA]</scope>
    <source>
        <strain evidence="2">CGMCC 4.7319</strain>
    </source>
</reference>
<keyword evidence="2" id="KW-1185">Reference proteome</keyword>